<dbReference type="PANTHER" id="PTHR42789">
    <property type="entry name" value="D-ISOMER SPECIFIC 2-HYDROXYACID DEHYDROGENASE FAMILY PROTEIN (AFU_ORTHOLOGUE AFUA_6G10090)"/>
    <property type="match status" value="1"/>
</dbReference>
<dbReference type="SUPFAM" id="SSF51735">
    <property type="entry name" value="NAD(P)-binding Rossmann-fold domains"/>
    <property type="match status" value="1"/>
</dbReference>
<evidence type="ECO:0000256" key="3">
    <source>
        <dbReference type="ARBA" id="ARBA00023027"/>
    </source>
</evidence>
<dbReference type="PANTHER" id="PTHR42789:SF1">
    <property type="entry name" value="D-ISOMER SPECIFIC 2-HYDROXYACID DEHYDROGENASE FAMILY PROTEIN (AFU_ORTHOLOGUE AFUA_6G10090)"/>
    <property type="match status" value="1"/>
</dbReference>
<keyword evidence="2 4" id="KW-0560">Oxidoreductase</keyword>
<dbReference type="Pfam" id="PF00389">
    <property type="entry name" value="2-Hacid_dh"/>
    <property type="match status" value="1"/>
</dbReference>
<evidence type="ECO:0000259" key="6">
    <source>
        <dbReference type="Pfam" id="PF02826"/>
    </source>
</evidence>
<evidence type="ECO:0000256" key="2">
    <source>
        <dbReference type="ARBA" id="ARBA00023002"/>
    </source>
</evidence>
<dbReference type="Proteomes" id="UP000799776">
    <property type="component" value="Unassembled WGS sequence"/>
</dbReference>
<keyword evidence="8" id="KW-1185">Reference proteome</keyword>
<dbReference type="InterPro" id="IPR036291">
    <property type="entry name" value="NAD(P)-bd_dom_sf"/>
</dbReference>
<dbReference type="Pfam" id="PF02826">
    <property type="entry name" value="2-Hacid_dh_C"/>
    <property type="match status" value="1"/>
</dbReference>
<dbReference type="GO" id="GO:0051287">
    <property type="term" value="F:NAD binding"/>
    <property type="evidence" value="ECO:0007669"/>
    <property type="project" value="InterPro"/>
</dbReference>
<dbReference type="Gene3D" id="3.40.50.720">
    <property type="entry name" value="NAD(P)-binding Rossmann-like Domain"/>
    <property type="match status" value="2"/>
</dbReference>
<proteinExistence type="inferred from homology"/>
<dbReference type="OrthoDB" id="298012at2759"/>
<evidence type="ECO:0000313" key="7">
    <source>
        <dbReference type="EMBL" id="KAF2092045.1"/>
    </source>
</evidence>
<protein>
    <submittedName>
        <fullName evidence="7">D-isomer specific 2-hydroxyacid dehydrogenase</fullName>
    </submittedName>
</protein>
<dbReference type="GO" id="GO:0016616">
    <property type="term" value="F:oxidoreductase activity, acting on the CH-OH group of donors, NAD or NADP as acceptor"/>
    <property type="evidence" value="ECO:0007669"/>
    <property type="project" value="InterPro"/>
</dbReference>
<organism evidence="7 8">
    <name type="scientific">Saccharata proteae CBS 121410</name>
    <dbReference type="NCBI Taxonomy" id="1314787"/>
    <lineage>
        <taxon>Eukaryota</taxon>
        <taxon>Fungi</taxon>
        <taxon>Dikarya</taxon>
        <taxon>Ascomycota</taxon>
        <taxon>Pezizomycotina</taxon>
        <taxon>Dothideomycetes</taxon>
        <taxon>Dothideomycetes incertae sedis</taxon>
        <taxon>Botryosphaeriales</taxon>
        <taxon>Saccharataceae</taxon>
        <taxon>Saccharata</taxon>
    </lineage>
</organism>
<name>A0A9P4HZA7_9PEZI</name>
<gene>
    <name evidence="7" type="ORF">K490DRAFT_32365</name>
</gene>
<evidence type="ECO:0000313" key="8">
    <source>
        <dbReference type="Proteomes" id="UP000799776"/>
    </source>
</evidence>
<dbReference type="AlphaFoldDB" id="A0A9P4HZA7"/>
<dbReference type="InterPro" id="IPR006140">
    <property type="entry name" value="D-isomer_DH_NAD-bd"/>
</dbReference>
<dbReference type="InterPro" id="IPR006139">
    <property type="entry name" value="D-isomer_2_OHA_DH_cat_dom"/>
</dbReference>
<comment type="caution">
    <text evidence="7">The sequence shown here is derived from an EMBL/GenBank/DDBJ whole genome shotgun (WGS) entry which is preliminary data.</text>
</comment>
<sequence length="363" mass="39378">MSPPSTPPPLKMAILDDYQNLSTPHFSSIPATQLQTTHFPTTLPPPPASNAALIARLHPYHIICAMRERTPLPAAVLAHLPNLRLILTTGTRNQAIDLDACAARGIAVAGTPSDRPAPPATPKTTQHLFALILALTNNIPRDNNNTLLFPSPGAGGPHWQAPSPVLSTQLAGKTFAVLGFGKLGTAAARVAWFGFGMRVVAWSASLTQADADERAAGVGMPRGAVEVVASKAEAFERADVLSLQYVLGERSRGMVGRAELALLKRGAVFVNTARAGLVDEDALFEVLCQGRIRGAALDVWWREPMDQMDRWRVTRWGEEGRSALVATPHTAYVTEETMEAWWRLTKENLERWLRGEDVVSRLA</sequence>
<dbReference type="InterPro" id="IPR050857">
    <property type="entry name" value="D-2-hydroxyacid_DH"/>
</dbReference>
<evidence type="ECO:0000256" key="4">
    <source>
        <dbReference type="RuleBase" id="RU003719"/>
    </source>
</evidence>
<reference evidence="7" key="1">
    <citation type="journal article" date="2020" name="Stud. Mycol.">
        <title>101 Dothideomycetes genomes: a test case for predicting lifestyles and emergence of pathogens.</title>
        <authorList>
            <person name="Haridas S."/>
            <person name="Albert R."/>
            <person name="Binder M."/>
            <person name="Bloem J."/>
            <person name="Labutti K."/>
            <person name="Salamov A."/>
            <person name="Andreopoulos B."/>
            <person name="Baker S."/>
            <person name="Barry K."/>
            <person name="Bills G."/>
            <person name="Bluhm B."/>
            <person name="Cannon C."/>
            <person name="Castanera R."/>
            <person name="Culley D."/>
            <person name="Daum C."/>
            <person name="Ezra D."/>
            <person name="Gonzalez J."/>
            <person name="Henrissat B."/>
            <person name="Kuo A."/>
            <person name="Liang C."/>
            <person name="Lipzen A."/>
            <person name="Lutzoni F."/>
            <person name="Magnuson J."/>
            <person name="Mondo S."/>
            <person name="Nolan M."/>
            <person name="Ohm R."/>
            <person name="Pangilinan J."/>
            <person name="Park H.-J."/>
            <person name="Ramirez L."/>
            <person name="Alfaro M."/>
            <person name="Sun H."/>
            <person name="Tritt A."/>
            <person name="Yoshinaga Y."/>
            <person name="Zwiers L.-H."/>
            <person name="Turgeon B."/>
            <person name="Goodwin S."/>
            <person name="Spatafora J."/>
            <person name="Crous P."/>
            <person name="Grigoriev I."/>
        </authorList>
    </citation>
    <scope>NUCLEOTIDE SEQUENCE</scope>
    <source>
        <strain evidence="7">CBS 121410</strain>
    </source>
</reference>
<keyword evidence="3" id="KW-0520">NAD</keyword>
<dbReference type="CDD" id="cd12169">
    <property type="entry name" value="PGDH_like_1"/>
    <property type="match status" value="1"/>
</dbReference>
<evidence type="ECO:0000259" key="5">
    <source>
        <dbReference type="Pfam" id="PF00389"/>
    </source>
</evidence>
<dbReference type="EMBL" id="ML978711">
    <property type="protein sequence ID" value="KAF2092045.1"/>
    <property type="molecule type" value="Genomic_DNA"/>
</dbReference>
<accession>A0A9P4HZA7</accession>
<comment type="similarity">
    <text evidence="1 4">Belongs to the D-isomer specific 2-hydroxyacid dehydrogenase family.</text>
</comment>
<evidence type="ECO:0000256" key="1">
    <source>
        <dbReference type="ARBA" id="ARBA00005854"/>
    </source>
</evidence>
<dbReference type="SUPFAM" id="SSF52283">
    <property type="entry name" value="Formate/glycerate dehydrogenase catalytic domain-like"/>
    <property type="match status" value="1"/>
</dbReference>
<feature type="domain" description="D-isomer specific 2-hydroxyacid dehydrogenase catalytic" evidence="5">
    <location>
        <begin position="41"/>
        <end position="360"/>
    </location>
</feature>
<feature type="domain" description="D-isomer specific 2-hydroxyacid dehydrogenase NAD-binding" evidence="6">
    <location>
        <begin position="158"/>
        <end position="331"/>
    </location>
</feature>